<protein>
    <recommendedName>
        <fullName evidence="4">BESS domain-containing protein</fullName>
    </recommendedName>
</protein>
<organism evidence="2 3">
    <name type="scientific">Macrosiphum euphorbiae</name>
    <name type="common">potato aphid</name>
    <dbReference type="NCBI Taxonomy" id="13131"/>
    <lineage>
        <taxon>Eukaryota</taxon>
        <taxon>Metazoa</taxon>
        <taxon>Ecdysozoa</taxon>
        <taxon>Arthropoda</taxon>
        <taxon>Hexapoda</taxon>
        <taxon>Insecta</taxon>
        <taxon>Pterygota</taxon>
        <taxon>Neoptera</taxon>
        <taxon>Paraneoptera</taxon>
        <taxon>Hemiptera</taxon>
        <taxon>Sternorrhyncha</taxon>
        <taxon>Aphidomorpha</taxon>
        <taxon>Aphidoidea</taxon>
        <taxon>Aphididae</taxon>
        <taxon>Macrosiphini</taxon>
        <taxon>Macrosiphum</taxon>
    </lineage>
</organism>
<feature type="region of interest" description="Disordered" evidence="1">
    <location>
        <begin position="40"/>
        <end position="65"/>
    </location>
</feature>
<proteinExistence type="predicted"/>
<reference evidence="2 3" key="1">
    <citation type="submission" date="2023-01" db="EMBL/GenBank/DDBJ databases">
        <authorList>
            <person name="Whitehead M."/>
        </authorList>
    </citation>
    <scope>NUCLEOTIDE SEQUENCE [LARGE SCALE GENOMIC DNA]</scope>
</reference>
<sequence>MMRMNKILRYAQLFQNLMNMKELLINSKWMKSIQMLSNAKNVSDTPPNKSSKVSHKFLKSSKSSKEIEDKSQDVFEMMKSIQKSRMEREEKNLDEFDVFGDLVSRKLRVLRTRYAQCTVQNLMSNLLYEGEMGKYDEPPQRNNCYPLYDNYHGNTSSASASNVSYSNPPSVQEVLETTSNIDMSDYLQWKNPLE</sequence>
<keyword evidence="3" id="KW-1185">Reference proteome</keyword>
<accession>A0AAV0VRA8</accession>
<evidence type="ECO:0008006" key="4">
    <source>
        <dbReference type="Google" id="ProtNLM"/>
    </source>
</evidence>
<evidence type="ECO:0000256" key="1">
    <source>
        <dbReference type="SAM" id="MobiDB-lite"/>
    </source>
</evidence>
<dbReference type="Proteomes" id="UP001160148">
    <property type="component" value="Unassembled WGS sequence"/>
</dbReference>
<gene>
    <name evidence="2" type="ORF">MEUPH1_LOCUS3044</name>
</gene>
<evidence type="ECO:0000313" key="3">
    <source>
        <dbReference type="Proteomes" id="UP001160148"/>
    </source>
</evidence>
<evidence type="ECO:0000313" key="2">
    <source>
        <dbReference type="EMBL" id="CAI6346100.1"/>
    </source>
</evidence>
<comment type="caution">
    <text evidence="2">The sequence shown here is derived from an EMBL/GenBank/DDBJ whole genome shotgun (WGS) entry which is preliminary data.</text>
</comment>
<dbReference type="EMBL" id="CARXXK010000001">
    <property type="protein sequence ID" value="CAI6346100.1"/>
    <property type="molecule type" value="Genomic_DNA"/>
</dbReference>
<dbReference type="AlphaFoldDB" id="A0AAV0VRA8"/>
<name>A0AAV0VRA8_9HEMI</name>